<dbReference type="SUPFAM" id="SSF56059">
    <property type="entry name" value="Glutathione synthetase ATP-binding domain-like"/>
    <property type="match status" value="1"/>
</dbReference>
<evidence type="ECO:0000259" key="2">
    <source>
        <dbReference type="PROSITE" id="PS50975"/>
    </source>
</evidence>
<organism evidence="3 4">
    <name type="scientific">Dactylosporangium cerinum</name>
    <dbReference type="NCBI Taxonomy" id="1434730"/>
    <lineage>
        <taxon>Bacteria</taxon>
        <taxon>Bacillati</taxon>
        <taxon>Actinomycetota</taxon>
        <taxon>Actinomycetes</taxon>
        <taxon>Micromonosporales</taxon>
        <taxon>Micromonosporaceae</taxon>
        <taxon>Dactylosporangium</taxon>
    </lineage>
</organism>
<keyword evidence="3" id="KW-0436">Ligase</keyword>
<dbReference type="InterPro" id="IPR011761">
    <property type="entry name" value="ATP-grasp"/>
</dbReference>
<comment type="caution">
    <text evidence="3">The sequence shown here is derived from an EMBL/GenBank/DDBJ whole genome shotgun (WGS) entry which is preliminary data.</text>
</comment>
<dbReference type="GO" id="GO:0016874">
    <property type="term" value="F:ligase activity"/>
    <property type="evidence" value="ECO:0007669"/>
    <property type="project" value="UniProtKB-KW"/>
</dbReference>
<feature type="domain" description="ATP-grasp" evidence="2">
    <location>
        <begin position="102"/>
        <end position="304"/>
    </location>
</feature>
<dbReference type="PROSITE" id="PS50975">
    <property type="entry name" value="ATP_GRASP"/>
    <property type="match status" value="1"/>
</dbReference>
<protein>
    <submittedName>
        <fullName evidence="3">RimK family alpha-L-glutamate ligase</fullName>
    </submittedName>
</protein>
<reference evidence="4" key="1">
    <citation type="journal article" date="2019" name="Int. J. Syst. Evol. Microbiol.">
        <title>The Global Catalogue of Microorganisms (GCM) 10K type strain sequencing project: providing services to taxonomists for standard genome sequencing and annotation.</title>
        <authorList>
            <consortium name="The Broad Institute Genomics Platform"/>
            <consortium name="The Broad Institute Genome Sequencing Center for Infectious Disease"/>
            <person name="Wu L."/>
            <person name="Ma J."/>
        </authorList>
    </citation>
    <scope>NUCLEOTIDE SEQUENCE [LARGE SCALE GENOMIC DNA]</scope>
    <source>
        <strain evidence="4">CGMCC 4.7152</strain>
    </source>
</reference>
<proteinExistence type="predicted"/>
<sequence length="308" mass="32944">MEQSYSATRAGARVALVTCAELPDLDPDDQSLVPALAAAGISAVPAVWDDPTVDWSGYDLAVVRNTWDYPRRRAEFTAWAGSVPQLANPADVIAWNTDKRYLRELAEAGIPIVPTTWIDPGDPVDLRKDGEVHGEIHSEIVVKPAVSVGSVDTGRYRLPEQEDLAIAHVRRLQAAGRLVMVQPYLADVDTAGETALLFIGGAFSHAIRKGPILTGPDEGVDTLYQEESITPRTPSPAEHALAERVLTALPFDRSALLYARVDLLPTPSGDPVVIEVELTEPSLFLTTAAGAPDRLAAAIAGLLPAGRP</sequence>
<dbReference type="PANTHER" id="PTHR39217:SF1">
    <property type="entry name" value="GLUTATHIONE SYNTHETASE"/>
    <property type="match status" value="1"/>
</dbReference>
<dbReference type="Gene3D" id="3.30.470.20">
    <property type="entry name" value="ATP-grasp fold, B domain"/>
    <property type="match status" value="1"/>
</dbReference>
<dbReference type="EMBL" id="JBHSIU010000093">
    <property type="protein sequence ID" value="MFC5006200.1"/>
    <property type="molecule type" value="Genomic_DNA"/>
</dbReference>
<keyword evidence="1" id="KW-0547">Nucleotide-binding</keyword>
<keyword evidence="1" id="KW-0067">ATP-binding</keyword>
<name>A0ABV9WE22_9ACTN</name>
<gene>
    <name evidence="3" type="ORF">ACFPIJ_51325</name>
</gene>
<evidence type="ECO:0000313" key="3">
    <source>
        <dbReference type="EMBL" id="MFC5006200.1"/>
    </source>
</evidence>
<dbReference type="Proteomes" id="UP001595912">
    <property type="component" value="Unassembled WGS sequence"/>
</dbReference>
<dbReference type="InterPro" id="IPR053191">
    <property type="entry name" value="DcsG_Biosynth_Enzyme"/>
</dbReference>
<keyword evidence="4" id="KW-1185">Reference proteome</keyword>
<dbReference type="RefSeq" id="WP_380126819.1">
    <property type="nucleotide sequence ID" value="NZ_JBHSIU010000093.1"/>
</dbReference>
<dbReference type="PANTHER" id="PTHR39217">
    <property type="match status" value="1"/>
</dbReference>
<accession>A0ABV9WE22</accession>
<evidence type="ECO:0000313" key="4">
    <source>
        <dbReference type="Proteomes" id="UP001595912"/>
    </source>
</evidence>
<evidence type="ECO:0000256" key="1">
    <source>
        <dbReference type="PROSITE-ProRule" id="PRU00409"/>
    </source>
</evidence>